<reference evidence="1" key="1">
    <citation type="journal article" date="2014" name="Int. J. Syst. Evol. Microbiol.">
        <title>Complete genome sequence of Corynebacterium casei LMG S-19264T (=DSM 44701T), isolated from a smear-ripened cheese.</title>
        <authorList>
            <consortium name="US DOE Joint Genome Institute (JGI-PGF)"/>
            <person name="Walter F."/>
            <person name="Albersmeier A."/>
            <person name="Kalinowski J."/>
            <person name="Ruckert C."/>
        </authorList>
    </citation>
    <scope>NUCLEOTIDE SEQUENCE</scope>
    <source>
        <strain evidence="1">JCM 18487</strain>
    </source>
</reference>
<dbReference type="Pfam" id="PF26363">
    <property type="entry name" value="Phospholipase-like"/>
    <property type="match status" value="1"/>
</dbReference>
<evidence type="ECO:0000313" key="2">
    <source>
        <dbReference type="Proteomes" id="UP000637695"/>
    </source>
</evidence>
<gene>
    <name evidence="1" type="ORF">GCM10010885_21930</name>
</gene>
<dbReference type="EMBL" id="BMOY01000043">
    <property type="protein sequence ID" value="GGJ12191.1"/>
    <property type="molecule type" value="Genomic_DNA"/>
</dbReference>
<dbReference type="AlphaFoldDB" id="A0A917KFL1"/>
<accession>A0A917KFL1</accession>
<name>A0A917KFL1_9BACL</name>
<evidence type="ECO:0008006" key="3">
    <source>
        <dbReference type="Google" id="ProtNLM"/>
    </source>
</evidence>
<protein>
    <recommendedName>
        <fullName evidence="3">Lipase (Class 3)</fullName>
    </recommendedName>
</protein>
<keyword evidence="2" id="KW-1185">Reference proteome</keyword>
<dbReference type="Proteomes" id="UP000637695">
    <property type="component" value="Unassembled WGS sequence"/>
</dbReference>
<dbReference type="InterPro" id="IPR029058">
    <property type="entry name" value="AB_hydrolase_fold"/>
</dbReference>
<dbReference type="RefSeq" id="WP_188883108.1">
    <property type="nucleotide sequence ID" value="NZ_BMOY01000043.1"/>
</dbReference>
<evidence type="ECO:0000313" key="1">
    <source>
        <dbReference type="EMBL" id="GGJ12191.1"/>
    </source>
</evidence>
<dbReference type="SUPFAM" id="SSF53474">
    <property type="entry name" value="alpha/beta-Hydrolases"/>
    <property type="match status" value="1"/>
</dbReference>
<proteinExistence type="predicted"/>
<dbReference type="Gene3D" id="3.40.50.1820">
    <property type="entry name" value="alpha/beta hydrolase"/>
    <property type="match status" value="1"/>
</dbReference>
<sequence length="348" mass="38726">MASRGRSQRYSAKILLAALATLGLTGMGMTIFANADLVTPLVPGAPSDIRRLAEPVQDGFAGAHTTVTDLLFLSNFAYADWDHWLGRTIAQLDALPSQDNPFVSDPSMLTIEANMPLSYALSAMGDWKAIDCENHVATSGFYGVAFENEATHEIVIAFRGSSNAGDYVYDLNTIALHIPMDGGNQLAEARAFVRRVIRSHPNAKVLLTGHSLGGWLAERISLDLYEHRFPELPRYRFLGTATFNAPGFQEGTYVSKQEWQNNERGRYDKLILNYVIVGDLIGQFETPIGAPRVYLRCDILRGTDTVNPFMTHPLYNFFFTDYFEAREGTDHLPPVQRAAVSRLRRNTT</sequence>
<comment type="caution">
    <text evidence="1">The sequence shown here is derived from an EMBL/GenBank/DDBJ whole genome shotgun (WGS) entry which is preliminary data.</text>
</comment>
<organism evidence="1 2">
    <name type="scientific">Alicyclobacillus cellulosilyticus</name>
    <dbReference type="NCBI Taxonomy" id="1003997"/>
    <lineage>
        <taxon>Bacteria</taxon>
        <taxon>Bacillati</taxon>
        <taxon>Bacillota</taxon>
        <taxon>Bacilli</taxon>
        <taxon>Bacillales</taxon>
        <taxon>Alicyclobacillaceae</taxon>
        <taxon>Alicyclobacillus</taxon>
    </lineage>
</organism>
<reference evidence="1" key="2">
    <citation type="submission" date="2020-09" db="EMBL/GenBank/DDBJ databases">
        <authorList>
            <person name="Sun Q."/>
            <person name="Ohkuma M."/>
        </authorList>
    </citation>
    <scope>NUCLEOTIDE SEQUENCE</scope>
    <source>
        <strain evidence="1">JCM 18487</strain>
    </source>
</reference>
<dbReference type="GO" id="GO:0006629">
    <property type="term" value="P:lipid metabolic process"/>
    <property type="evidence" value="ECO:0007669"/>
    <property type="project" value="InterPro"/>
</dbReference>